<dbReference type="Pfam" id="PF00535">
    <property type="entry name" value="Glycos_transf_2"/>
    <property type="match status" value="1"/>
</dbReference>
<keyword evidence="2" id="KW-0808">Transferase</keyword>
<evidence type="ECO:0000313" key="2">
    <source>
        <dbReference type="EMBL" id="SFV87443.1"/>
    </source>
</evidence>
<dbReference type="EMBL" id="FPHZ01000013">
    <property type="protein sequence ID" value="SFV87443.1"/>
    <property type="molecule type" value="Genomic_DNA"/>
</dbReference>
<dbReference type="SUPFAM" id="SSF53448">
    <property type="entry name" value="Nucleotide-diphospho-sugar transferases"/>
    <property type="match status" value="1"/>
</dbReference>
<dbReference type="InterPro" id="IPR029044">
    <property type="entry name" value="Nucleotide-diphossugar_trans"/>
</dbReference>
<dbReference type="GO" id="GO:0016758">
    <property type="term" value="F:hexosyltransferase activity"/>
    <property type="evidence" value="ECO:0007669"/>
    <property type="project" value="UniProtKB-ARBA"/>
</dbReference>
<gene>
    <name evidence="2" type="ORF">MNB_SUP05-SYMBIONT-5-229</name>
</gene>
<protein>
    <submittedName>
        <fullName evidence="2">Probable glycosyl transferase</fullName>
    </submittedName>
</protein>
<proteinExistence type="predicted"/>
<dbReference type="PANTHER" id="PTHR22916">
    <property type="entry name" value="GLYCOSYLTRANSFERASE"/>
    <property type="match status" value="1"/>
</dbReference>
<dbReference type="AlphaFoldDB" id="A0A1W1E0F4"/>
<feature type="domain" description="Glycosyltransferase 2-like" evidence="1">
    <location>
        <begin position="8"/>
        <end position="136"/>
    </location>
</feature>
<accession>A0A1W1E0F4</accession>
<organism evidence="2">
    <name type="scientific">hydrothermal vent metagenome</name>
    <dbReference type="NCBI Taxonomy" id="652676"/>
    <lineage>
        <taxon>unclassified sequences</taxon>
        <taxon>metagenomes</taxon>
        <taxon>ecological metagenomes</taxon>
    </lineage>
</organism>
<dbReference type="PANTHER" id="PTHR22916:SF3">
    <property type="entry name" value="UDP-GLCNAC:BETAGAL BETA-1,3-N-ACETYLGLUCOSAMINYLTRANSFERASE-LIKE PROTEIN 1"/>
    <property type="match status" value="1"/>
</dbReference>
<evidence type="ECO:0000259" key="1">
    <source>
        <dbReference type="Pfam" id="PF00535"/>
    </source>
</evidence>
<reference evidence="2" key="1">
    <citation type="submission" date="2016-10" db="EMBL/GenBank/DDBJ databases">
        <authorList>
            <person name="de Groot N.N."/>
        </authorList>
    </citation>
    <scope>NUCLEOTIDE SEQUENCE</scope>
</reference>
<dbReference type="Gene3D" id="3.90.550.10">
    <property type="entry name" value="Spore Coat Polysaccharide Biosynthesis Protein SpsA, Chain A"/>
    <property type="match status" value="1"/>
</dbReference>
<name>A0A1W1E0F4_9ZZZZ</name>
<sequence>MNKDPLISVIMPAYNVEKFIGEAVESILVQTLSDFEFIIINDGSTDKTLQIIEDYARRDDRIIVISRKNKGIVDSRNEGIQKARGEYIAKMDADDISSPERFERQIKFLKDNDLDICGSAIRRFSNKRDLRVQYYPNNDQDIKFLLLFINSFAHSTVMIKSCVFQELSYRSDMHKDHVAHTQDYRLWVDMALKNFKMGNMNQVLLRYRVHDNQVSTIWDSDQVVIDIGFSYLSQLEGGEDIAHYFSLFLKDSSTSVWNQLCNHLMIYKKQHKINDVYFVEVLRHILRDASKTNPIHFLIYKKWTRYAEKDFMGDVYMLIQCLLFLNKKSKLYQFLKQLYLKL</sequence>
<dbReference type="InterPro" id="IPR001173">
    <property type="entry name" value="Glyco_trans_2-like"/>
</dbReference>